<proteinExistence type="inferred from homology"/>
<evidence type="ECO:0000256" key="2">
    <source>
        <dbReference type="ARBA" id="ARBA00022741"/>
    </source>
</evidence>
<reference evidence="5 6" key="1">
    <citation type="submission" date="2016-09" db="EMBL/GenBank/DDBJ databases">
        <title>Phylogenomics of Achromobacter.</title>
        <authorList>
            <person name="Jeukens J."/>
            <person name="Freschi L."/>
            <person name="Vincent A.T."/>
            <person name="Emond-Rheault J.-G."/>
            <person name="Kukavica-Ibrulj I."/>
            <person name="Charette S.J."/>
            <person name="Levesque R.C."/>
        </authorList>
    </citation>
    <scope>NUCLEOTIDE SEQUENCE [LARGE SCALE GENOMIC DNA]</scope>
    <source>
        <strain evidence="5 6">AUS488</strain>
    </source>
</reference>
<accession>A0A1R1JN33</accession>
<dbReference type="InterPro" id="IPR004346">
    <property type="entry name" value="CagE_TrbE_VirB"/>
</dbReference>
<evidence type="ECO:0000313" key="5">
    <source>
        <dbReference type="EMBL" id="OMG80736.1"/>
    </source>
</evidence>
<keyword evidence="3" id="KW-0067">ATP-binding</keyword>
<dbReference type="PANTHER" id="PTHR30121">
    <property type="entry name" value="UNCHARACTERIZED PROTEIN YJGR-RELATED"/>
    <property type="match status" value="1"/>
</dbReference>
<dbReference type="InterPro" id="IPR051162">
    <property type="entry name" value="T4SS_component"/>
</dbReference>
<dbReference type="Pfam" id="PF03135">
    <property type="entry name" value="CagE_TrbE_VirB"/>
    <property type="match status" value="1"/>
</dbReference>
<dbReference type="SUPFAM" id="SSF52540">
    <property type="entry name" value="P-loop containing nucleoside triphosphate hydrolases"/>
    <property type="match status" value="1"/>
</dbReference>
<dbReference type="RefSeq" id="WP_076414573.1">
    <property type="nucleotide sequence ID" value="NZ_MJMN01000035.1"/>
</dbReference>
<dbReference type="Proteomes" id="UP000187251">
    <property type="component" value="Unassembled WGS sequence"/>
</dbReference>
<dbReference type="NCBIfam" id="TIGR00929">
    <property type="entry name" value="VirB4_CagE"/>
    <property type="match status" value="1"/>
</dbReference>
<keyword evidence="2" id="KW-0547">Nucleotide-binding</keyword>
<dbReference type="Gene3D" id="3.40.50.300">
    <property type="entry name" value="P-loop containing nucleotide triphosphate hydrolases"/>
    <property type="match status" value="1"/>
</dbReference>
<comment type="caution">
    <text evidence="5">The sequence shown here is derived from an EMBL/GenBank/DDBJ whole genome shotgun (WGS) entry which is preliminary data.</text>
</comment>
<evidence type="ECO:0000313" key="6">
    <source>
        <dbReference type="Proteomes" id="UP000187251"/>
    </source>
</evidence>
<evidence type="ECO:0000256" key="1">
    <source>
        <dbReference type="ARBA" id="ARBA00006512"/>
    </source>
</evidence>
<dbReference type="GO" id="GO:0005524">
    <property type="term" value="F:ATP binding"/>
    <property type="evidence" value="ECO:0007669"/>
    <property type="project" value="UniProtKB-KW"/>
</dbReference>
<dbReference type="AlphaFoldDB" id="A0A1R1JN33"/>
<evidence type="ECO:0000256" key="3">
    <source>
        <dbReference type="ARBA" id="ARBA00022840"/>
    </source>
</evidence>
<feature type="domain" description="CagE TrbE VirB component of type IV transporter system central" evidence="4">
    <location>
        <begin position="183"/>
        <end position="383"/>
    </location>
</feature>
<dbReference type="InterPro" id="IPR027417">
    <property type="entry name" value="P-loop_NTPase"/>
</dbReference>
<organism evidence="5 6">
    <name type="scientific">Alcaligenes xylosoxydans xylosoxydans</name>
    <name type="common">Achromobacter xylosoxidans</name>
    <dbReference type="NCBI Taxonomy" id="85698"/>
    <lineage>
        <taxon>Bacteria</taxon>
        <taxon>Pseudomonadati</taxon>
        <taxon>Pseudomonadota</taxon>
        <taxon>Betaproteobacteria</taxon>
        <taxon>Burkholderiales</taxon>
        <taxon>Alcaligenaceae</taxon>
        <taxon>Achromobacter</taxon>
    </lineage>
</organism>
<comment type="similarity">
    <text evidence="1">Belongs to the TrbE/VirB4 family.</text>
</comment>
<dbReference type="EMBL" id="MJMN01000035">
    <property type="protein sequence ID" value="OMG80736.1"/>
    <property type="molecule type" value="Genomic_DNA"/>
</dbReference>
<dbReference type="PANTHER" id="PTHR30121:SF12">
    <property type="entry name" value="TYPE IV SECRETION SYSTEM PROTEIN CAGE"/>
    <property type="match status" value="1"/>
</dbReference>
<dbReference type="OrthoDB" id="9816422at2"/>
<gene>
    <name evidence="5" type="ORF">BIZ92_12665</name>
</gene>
<name>A0A1R1JN33_ALCXX</name>
<sequence>MKHSHGIAPPRYERSVSDYVPYSHHVTRTVVATRTWEYVSVWRVDGRSFEGHPEEDKCRWVEELNNLIRGFPAGVGLWAHLVRRKVQEYPQSEYPDAFSRNHDAAYRATFDGKPPMINELYLTTIARASVDPALRLLSRFEKRTARDVRAWQARAIEQLDDVNRKLASALKRYRADQLGIVQRGPDKRLYSEPAEFFGLILNGRLDPVPVLGARLYNTLPSSRPFFATHGEQGELRGVDWSRKFAAVELREYPANTKPGHLNKLLQLPVEMVVSQSFGTLSQAEGLAALARQKKWLEDSKDYSVSQIQELQTAMDDLTAGKFVMGDHHATVTVFGEDSDQTLRGAAEVIGALGEDQIIARLVDRALVPAWWAQLPGNWKWRPRPAPITSLNFLCFSSMHNYLFGKPNGNPWGPAVTILKTTGGTPYYLNFHATLEELDEKGKRRLGNTAFIGKSGTGKTVLLGHLLTQARKFGYTGMIFDKDRGLQVAIMAMRGKYFPLRMGVPTGWNYLQLPKTSENLSFMRRLTKILAADGDQPATLSEQRAIDRAVGNLVEFIDHKDRRLSTLLQYITDTPAPEGKLNLRERLERWCVGHENGWVFDNATDALDFDNNTLFGFDLTEFLEEGPVRDAALTYLLYRTDQINDGSRRFLYAFDEVQHPLKVPYFQSFIQDSNRTVRKKDGVFAYATQEPDAITQTPVGKTMIQQSATVVYLPNDKATAADYIDGFKLTAAEFKMVQDLGEFSRQFVVKQGDSTVTAMLDLHQCQDALLVFSGSEDMAAIAEKAVEERGPEPEQWLPLYLERARAATKK</sequence>
<dbReference type="Gene3D" id="1.10.8.730">
    <property type="match status" value="1"/>
</dbReference>
<evidence type="ECO:0000259" key="4">
    <source>
        <dbReference type="Pfam" id="PF03135"/>
    </source>
</evidence>
<protein>
    <submittedName>
        <fullName evidence="5">Type IV secretion system protein VirB4</fullName>
    </submittedName>
</protein>
<dbReference type="InterPro" id="IPR018145">
    <property type="entry name" value="CagE_TrbE_VirB_cntrl_dom"/>
</dbReference>